<sequence length="200" mass="22815">MVQVEQRVEPAKKAAQVLHKKLQACMQSPVGLEAERRMVKKLPLMLLSISMAESLKDFDAQSSIRRVLEMCCFMEKRLATMLADFELTVEKEVLEPLNKLSEVRNLTALERTRRAPAGRGRVLCRPLWFEHAALMDSSLPTHLCLISCSFWNCRRIITRNPTSSWTETSASSKRTTARKVSAAAAHHHFLPRRKQAFNLI</sequence>
<dbReference type="Ensembl" id="ENSXCOT00000003898.1">
    <property type="protein sequence ID" value="ENSXCOP00000003855.1"/>
    <property type="gene ID" value="ENSXCOG00000003024.1"/>
</dbReference>
<dbReference type="GeneTree" id="ENSGT00940000158369"/>
<dbReference type="PANTHER" id="PTHR14130:SF12">
    <property type="entry name" value="BARGIN-RELATED"/>
    <property type="match status" value="1"/>
</dbReference>
<dbReference type="GO" id="GO:0035020">
    <property type="term" value="P:regulation of Rac protein signal transduction"/>
    <property type="evidence" value="ECO:0007669"/>
    <property type="project" value="TreeGrafter"/>
</dbReference>
<dbReference type="AlphaFoldDB" id="A0A3B5L0K9"/>
<organism evidence="3 4">
    <name type="scientific">Xiphophorus couchianus</name>
    <name type="common">Monterrey platyfish</name>
    <dbReference type="NCBI Taxonomy" id="32473"/>
    <lineage>
        <taxon>Eukaryota</taxon>
        <taxon>Metazoa</taxon>
        <taxon>Chordata</taxon>
        <taxon>Craniata</taxon>
        <taxon>Vertebrata</taxon>
        <taxon>Euteleostomi</taxon>
        <taxon>Actinopterygii</taxon>
        <taxon>Neopterygii</taxon>
        <taxon>Teleostei</taxon>
        <taxon>Neoteleostei</taxon>
        <taxon>Acanthomorphata</taxon>
        <taxon>Ovalentaria</taxon>
        <taxon>Atherinomorphae</taxon>
        <taxon>Cyprinodontiformes</taxon>
        <taxon>Poeciliidae</taxon>
        <taxon>Poeciliinae</taxon>
        <taxon>Xiphophorus</taxon>
    </lineage>
</organism>
<dbReference type="GO" id="GO:0005829">
    <property type="term" value="C:cytosol"/>
    <property type="evidence" value="ECO:0007669"/>
    <property type="project" value="TreeGrafter"/>
</dbReference>
<evidence type="ECO:0000256" key="1">
    <source>
        <dbReference type="ARBA" id="ARBA00022468"/>
    </source>
</evidence>
<dbReference type="Proteomes" id="UP000261380">
    <property type="component" value="Unplaced"/>
</dbReference>
<dbReference type="GO" id="GO:0032956">
    <property type="term" value="P:regulation of actin cytoskeleton organization"/>
    <property type="evidence" value="ECO:0007669"/>
    <property type="project" value="TreeGrafter"/>
</dbReference>
<evidence type="ECO:0000313" key="4">
    <source>
        <dbReference type="Proteomes" id="UP000261380"/>
    </source>
</evidence>
<dbReference type="InterPro" id="IPR027267">
    <property type="entry name" value="AH/BAR_dom_sf"/>
</dbReference>
<feature type="domain" description="BAR" evidence="2">
    <location>
        <begin position="3"/>
        <end position="102"/>
    </location>
</feature>
<evidence type="ECO:0000313" key="3">
    <source>
        <dbReference type="Ensembl" id="ENSXCOP00000003855.1"/>
    </source>
</evidence>
<dbReference type="InterPro" id="IPR004148">
    <property type="entry name" value="BAR_dom"/>
</dbReference>
<accession>A0A3B5L0K9</accession>
<dbReference type="PANTHER" id="PTHR14130">
    <property type="entry name" value="3BP-1 RELATED RHOGAP"/>
    <property type="match status" value="1"/>
</dbReference>
<reference evidence="3" key="2">
    <citation type="submission" date="2025-09" db="UniProtKB">
        <authorList>
            <consortium name="Ensembl"/>
        </authorList>
    </citation>
    <scope>IDENTIFICATION</scope>
</reference>
<keyword evidence="4" id="KW-1185">Reference proteome</keyword>
<dbReference type="Pfam" id="PF03114">
    <property type="entry name" value="BAR"/>
    <property type="match status" value="1"/>
</dbReference>
<protein>
    <recommendedName>
        <fullName evidence="2">BAR domain-containing protein</fullName>
    </recommendedName>
</protein>
<dbReference type="Gene3D" id="1.20.1270.60">
    <property type="entry name" value="Arfaptin homology (AH) domain/BAR domain"/>
    <property type="match status" value="1"/>
</dbReference>
<dbReference type="GO" id="GO:0005096">
    <property type="term" value="F:GTPase activator activity"/>
    <property type="evidence" value="ECO:0007669"/>
    <property type="project" value="UniProtKB-KW"/>
</dbReference>
<name>A0A3B5L0K9_9TELE</name>
<evidence type="ECO:0000259" key="2">
    <source>
        <dbReference type="Pfam" id="PF03114"/>
    </source>
</evidence>
<dbReference type="InterPro" id="IPR047165">
    <property type="entry name" value="RHG17/44/SH3BP1-like"/>
</dbReference>
<keyword evidence="1" id="KW-0343">GTPase activation</keyword>
<dbReference type="SUPFAM" id="SSF103657">
    <property type="entry name" value="BAR/IMD domain-like"/>
    <property type="match status" value="1"/>
</dbReference>
<proteinExistence type="predicted"/>
<reference evidence="3" key="1">
    <citation type="submission" date="2025-08" db="UniProtKB">
        <authorList>
            <consortium name="Ensembl"/>
        </authorList>
    </citation>
    <scope>IDENTIFICATION</scope>
</reference>